<proteinExistence type="predicted"/>
<comment type="caution">
    <text evidence="1">The sequence shown here is derived from an EMBL/GenBank/DDBJ whole genome shotgun (WGS) entry which is preliminary data.</text>
</comment>
<evidence type="ECO:0000313" key="1">
    <source>
        <dbReference type="EMBL" id="KAJ7668933.1"/>
    </source>
</evidence>
<protein>
    <submittedName>
        <fullName evidence="1">Uncharacterized protein</fullName>
    </submittedName>
</protein>
<accession>A0AAD7CXD7</accession>
<keyword evidence="2" id="KW-1185">Reference proteome</keyword>
<evidence type="ECO:0000313" key="2">
    <source>
        <dbReference type="Proteomes" id="UP001221757"/>
    </source>
</evidence>
<gene>
    <name evidence="1" type="ORF">B0H17DRAFT_1142311</name>
</gene>
<reference evidence="1" key="1">
    <citation type="submission" date="2023-03" db="EMBL/GenBank/DDBJ databases">
        <title>Massive genome expansion in bonnet fungi (Mycena s.s.) driven by repeated elements and novel gene families across ecological guilds.</title>
        <authorList>
            <consortium name="Lawrence Berkeley National Laboratory"/>
            <person name="Harder C.B."/>
            <person name="Miyauchi S."/>
            <person name="Viragh M."/>
            <person name="Kuo A."/>
            <person name="Thoen E."/>
            <person name="Andreopoulos B."/>
            <person name="Lu D."/>
            <person name="Skrede I."/>
            <person name="Drula E."/>
            <person name="Henrissat B."/>
            <person name="Morin E."/>
            <person name="Kohler A."/>
            <person name="Barry K."/>
            <person name="LaButti K."/>
            <person name="Morin E."/>
            <person name="Salamov A."/>
            <person name="Lipzen A."/>
            <person name="Mereny Z."/>
            <person name="Hegedus B."/>
            <person name="Baldrian P."/>
            <person name="Stursova M."/>
            <person name="Weitz H."/>
            <person name="Taylor A."/>
            <person name="Grigoriev I.V."/>
            <person name="Nagy L.G."/>
            <person name="Martin F."/>
            <person name="Kauserud H."/>
        </authorList>
    </citation>
    <scope>NUCLEOTIDE SEQUENCE</scope>
    <source>
        <strain evidence="1">CBHHK067</strain>
    </source>
</reference>
<organism evidence="1 2">
    <name type="scientific">Mycena rosella</name>
    <name type="common">Pink bonnet</name>
    <name type="synonym">Agaricus rosellus</name>
    <dbReference type="NCBI Taxonomy" id="1033263"/>
    <lineage>
        <taxon>Eukaryota</taxon>
        <taxon>Fungi</taxon>
        <taxon>Dikarya</taxon>
        <taxon>Basidiomycota</taxon>
        <taxon>Agaricomycotina</taxon>
        <taxon>Agaricomycetes</taxon>
        <taxon>Agaricomycetidae</taxon>
        <taxon>Agaricales</taxon>
        <taxon>Marasmiineae</taxon>
        <taxon>Mycenaceae</taxon>
        <taxon>Mycena</taxon>
    </lineage>
</organism>
<sequence>MSANRLKVEFRGPGVRLFAQVDEQDSTPLRGPFQANSNSFIAETVHQGLRLAAQTMGFNPYFAPIPGGVTGHGRPSIAMGVTRILKLAGTASESYRVASVTDTSETQRAGADRGIKAGSDPLVPSDGFQQEVLVACSAAARGCVPDGMLVSQNPFYIIMPLIPYAACKPTPAANAG</sequence>
<dbReference type="AlphaFoldDB" id="A0AAD7CXD7"/>
<dbReference type="Proteomes" id="UP001221757">
    <property type="component" value="Unassembled WGS sequence"/>
</dbReference>
<name>A0AAD7CXD7_MYCRO</name>
<dbReference type="EMBL" id="JARKIE010000191">
    <property type="protein sequence ID" value="KAJ7668933.1"/>
    <property type="molecule type" value="Genomic_DNA"/>
</dbReference>